<accession>A0A495JPR4</accession>
<dbReference type="InterPro" id="IPR011051">
    <property type="entry name" value="RmlC_Cupin_sf"/>
</dbReference>
<protein>
    <submittedName>
        <fullName evidence="2">Mannose-6-phosphate isomerase-like protein (Cupin superfamily)</fullName>
    </submittedName>
</protein>
<dbReference type="Pfam" id="PF07883">
    <property type="entry name" value="Cupin_2"/>
    <property type="match status" value="1"/>
</dbReference>
<gene>
    <name evidence="2" type="ORF">BDK92_4746</name>
</gene>
<comment type="caution">
    <text evidence="2">The sequence shown here is derived from an EMBL/GenBank/DDBJ whole genome shotgun (WGS) entry which is preliminary data.</text>
</comment>
<evidence type="ECO:0000313" key="2">
    <source>
        <dbReference type="EMBL" id="RKR90374.1"/>
    </source>
</evidence>
<evidence type="ECO:0000259" key="1">
    <source>
        <dbReference type="Pfam" id="PF07883"/>
    </source>
</evidence>
<dbReference type="GO" id="GO:0016853">
    <property type="term" value="F:isomerase activity"/>
    <property type="evidence" value="ECO:0007669"/>
    <property type="project" value="UniProtKB-KW"/>
</dbReference>
<dbReference type="Proteomes" id="UP000277671">
    <property type="component" value="Unassembled WGS sequence"/>
</dbReference>
<dbReference type="SUPFAM" id="SSF51182">
    <property type="entry name" value="RmlC-like cupins"/>
    <property type="match status" value="1"/>
</dbReference>
<evidence type="ECO:0000313" key="3">
    <source>
        <dbReference type="Proteomes" id="UP000277671"/>
    </source>
</evidence>
<dbReference type="RefSeq" id="WP_147457094.1">
    <property type="nucleotide sequence ID" value="NZ_RBKT01000001.1"/>
</dbReference>
<name>A0A495JPR4_9ACTN</name>
<dbReference type="InterPro" id="IPR053146">
    <property type="entry name" value="QDO-like"/>
</dbReference>
<keyword evidence="2" id="KW-0413">Isomerase</keyword>
<dbReference type="EMBL" id="RBKT01000001">
    <property type="protein sequence ID" value="RKR90374.1"/>
    <property type="molecule type" value="Genomic_DNA"/>
</dbReference>
<organism evidence="2 3">
    <name type="scientific">Micromonospora pisi</name>
    <dbReference type="NCBI Taxonomy" id="589240"/>
    <lineage>
        <taxon>Bacteria</taxon>
        <taxon>Bacillati</taxon>
        <taxon>Actinomycetota</taxon>
        <taxon>Actinomycetes</taxon>
        <taxon>Micromonosporales</taxon>
        <taxon>Micromonosporaceae</taxon>
        <taxon>Micromonospora</taxon>
    </lineage>
</organism>
<dbReference type="Gene3D" id="2.60.120.10">
    <property type="entry name" value="Jelly Rolls"/>
    <property type="match status" value="1"/>
</dbReference>
<proteinExistence type="predicted"/>
<keyword evidence="3" id="KW-1185">Reference proteome</keyword>
<dbReference type="AlphaFoldDB" id="A0A495JPR4"/>
<feature type="domain" description="Cupin type-2" evidence="1">
    <location>
        <begin position="63"/>
        <end position="130"/>
    </location>
</feature>
<reference evidence="2 3" key="1">
    <citation type="submission" date="2018-10" db="EMBL/GenBank/DDBJ databases">
        <title>Sequencing the genomes of 1000 actinobacteria strains.</title>
        <authorList>
            <person name="Klenk H.-P."/>
        </authorList>
    </citation>
    <scope>NUCLEOTIDE SEQUENCE [LARGE SCALE GENOMIC DNA]</scope>
    <source>
        <strain evidence="2 3">DSM 45175</strain>
    </source>
</reference>
<sequence length="172" mass="18903">MTHPINQTKPAVLVVPAGDGIKLWVPEEPPKNLVDGEGPQMSTYTFMTTADNTGGALAVVDTVVPPGNGPPEHMHDDADESFYVLEGEFEIVADGESFHIKQGDFVFVPRGTRHIWKNYTESDGRLLRIYTPGGHEKFFIEIGRPAEPGKPAPRLTVEDVNRAEATVVKYYG</sequence>
<dbReference type="PANTHER" id="PTHR36440:SF1">
    <property type="entry name" value="PUTATIVE (AFU_ORTHOLOGUE AFUA_8G07350)-RELATED"/>
    <property type="match status" value="1"/>
</dbReference>
<dbReference type="OrthoDB" id="9090296at2"/>
<dbReference type="InterPro" id="IPR013096">
    <property type="entry name" value="Cupin_2"/>
</dbReference>
<dbReference type="PANTHER" id="PTHR36440">
    <property type="entry name" value="PUTATIVE (AFU_ORTHOLOGUE AFUA_8G07350)-RELATED"/>
    <property type="match status" value="1"/>
</dbReference>
<dbReference type="InterPro" id="IPR014710">
    <property type="entry name" value="RmlC-like_jellyroll"/>
</dbReference>